<dbReference type="OrthoDB" id="10042665at2759"/>
<feature type="compositionally biased region" description="Basic residues" evidence="1">
    <location>
        <begin position="677"/>
        <end position="691"/>
    </location>
</feature>
<feature type="compositionally biased region" description="Basic and acidic residues" evidence="1">
    <location>
        <begin position="666"/>
        <end position="676"/>
    </location>
</feature>
<dbReference type="Gene3D" id="3.40.50.300">
    <property type="entry name" value="P-loop containing nucleotide triphosphate hydrolases"/>
    <property type="match status" value="1"/>
</dbReference>
<dbReference type="AlphaFoldDB" id="A0A2J5I3M7"/>
<dbReference type="InterPro" id="IPR054289">
    <property type="entry name" value="DUF7025"/>
</dbReference>
<dbReference type="CDD" id="cd19481">
    <property type="entry name" value="RecA-like_protease"/>
    <property type="match status" value="1"/>
</dbReference>
<protein>
    <submittedName>
        <fullName evidence="3">P-loop containing nucleoside triphosphate hydrolase protein</fullName>
    </submittedName>
</protein>
<sequence length="691" mass="78058">MGRATKESKKAAHVSTTDKARPGSICTVKHIYRDPKDDSNWLSEYPEDAGEAAENEETAKVAVIVRNAKSEDSRRKFEAHSIIIQSEWLQSILHQNVFKNYPGVTCEMRRLIFSSPFEPFVHRWLELQKLQRRDDLDEITRGHVDLLHDTLARELGDTRIAYEDCIANGVITWEYLWILFEPGTVVVAQLGGALVALETHSTEYGEHKGTPIFMITCEGIDWSGTDFGRERRVLPVPKFSGTRKIDALLVYPLRYHKAPTETKAYLTKRGTKFEELAGYHYMEYSGVAISWDDRGEEVSVYVSGRIIVDIEFFNVHSPYSGRCVGNLNDSDLGSLDQKSDGRVKLTPHHQMLCHPRVRGYFPKMKLWLDFFVDLVVPVCWKPEAFGQLVLRSDQKDLILAVIESQRDNRLAFEDFVAGKGQGILALLSGPPGTGKTITAEAVAEHLRVPLHTVSSGDLGSGAWEIERRLKKTMSLVARWNAILLVDECDIFLEARTTHDLQRNAVVSVFLRCLEYYEGILFMTTNRPENMDVAFRSRIHLMLQYPKLESQSRRQIWSNLLQSSAPNHELTEDDLTQLGTHELNGREIKNAVKIAQLLALKRKTGLNRLAIDTALGIERKWQNPDINTSQPGCSGFSSPTAKEGLMAPPNGDTSRMATDQETAPLKRARDIDVADGKGKKKTKKRKKSKAEQ</sequence>
<gene>
    <name evidence="3" type="ORF">BDW42DRAFT_162970</name>
</gene>
<feature type="compositionally biased region" description="Polar residues" evidence="1">
    <location>
        <begin position="623"/>
        <end position="639"/>
    </location>
</feature>
<dbReference type="Pfam" id="PF22942">
    <property type="entry name" value="DUF7025"/>
    <property type="match status" value="1"/>
</dbReference>
<dbReference type="InterPro" id="IPR003593">
    <property type="entry name" value="AAA+_ATPase"/>
</dbReference>
<name>A0A2J5I3M7_9EURO</name>
<keyword evidence="3" id="KW-0378">Hydrolase</keyword>
<evidence type="ECO:0000256" key="1">
    <source>
        <dbReference type="SAM" id="MobiDB-lite"/>
    </source>
</evidence>
<dbReference type="SUPFAM" id="SSF52540">
    <property type="entry name" value="P-loop containing nucleoside triphosphate hydrolases"/>
    <property type="match status" value="1"/>
</dbReference>
<reference evidence="4" key="1">
    <citation type="submission" date="2017-12" db="EMBL/GenBank/DDBJ databases">
        <authorList>
            <consortium name="DOE Joint Genome Institute"/>
            <person name="Mondo S.J."/>
            <person name="Kjaerbolling I."/>
            <person name="Vesth T.C."/>
            <person name="Frisvad J.C."/>
            <person name="Nybo J.L."/>
            <person name="Theobald S."/>
            <person name="Kuo A."/>
            <person name="Bowyer P."/>
            <person name="Matsuda Y."/>
            <person name="Lyhne E.K."/>
            <person name="Kogle M.E."/>
            <person name="Clum A."/>
            <person name="Lipzen A."/>
            <person name="Salamov A."/>
            <person name="Ngan C.Y."/>
            <person name="Daum C."/>
            <person name="Chiniquy J."/>
            <person name="Barry K."/>
            <person name="LaButti K."/>
            <person name="Haridas S."/>
            <person name="Simmons B.A."/>
            <person name="Magnuson J.K."/>
            <person name="Mortensen U.H."/>
            <person name="Larsen T.O."/>
            <person name="Grigoriev I.V."/>
            <person name="Baker S.E."/>
            <person name="Andersen M.R."/>
            <person name="Nordberg H.P."/>
            <person name="Cantor M.N."/>
            <person name="Hua S.X."/>
        </authorList>
    </citation>
    <scope>NUCLEOTIDE SEQUENCE [LARGE SCALE GENOMIC DNA]</scope>
    <source>
        <strain evidence="4">IBT 19404</strain>
    </source>
</reference>
<keyword evidence="4" id="KW-1185">Reference proteome</keyword>
<dbReference type="InterPro" id="IPR003959">
    <property type="entry name" value="ATPase_AAA_core"/>
</dbReference>
<organism evidence="3 4">
    <name type="scientific">Aspergillus taichungensis</name>
    <dbReference type="NCBI Taxonomy" id="482145"/>
    <lineage>
        <taxon>Eukaryota</taxon>
        <taxon>Fungi</taxon>
        <taxon>Dikarya</taxon>
        <taxon>Ascomycota</taxon>
        <taxon>Pezizomycotina</taxon>
        <taxon>Eurotiomycetes</taxon>
        <taxon>Eurotiomycetidae</taxon>
        <taxon>Eurotiales</taxon>
        <taxon>Aspergillaceae</taxon>
        <taxon>Aspergillus</taxon>
        <taxon>Aspergillus subgen. Circumdati</taxon>
    </lineage>
</organism>
<dbReference type="InterPro" id="IPR027417">
    <property type="entry name" value="P-loop_NTPase"/>
</dbReference>
<dbReference type="PANTHER" id="PTHR46411">
    <property type="entry name" value="FAMILY ATPASE, PUTATIVE-RELATED"/>
    <property type="match status" value="1"/>
</dbReference>
<dbReference type="SMART" id="SM00382">
    <property type="entry name" value="AAA"/>
    <property type="match status" value="1"/>
</dbReference>
<evidence type="ECO:0000313" key="3">
    <source>
        <dbReference type="EMBL" id="PLN84344.1"/>
    </source>
</evidence>
<feature type="region of interest" description="Disordered" evidence="1">
    <location>
        <begin position="1"/>
        <end position="20"/>
    </location>
</feature>
<dbReference type="Pfam" id="PF00004">
    <property type="entry name" value="AAA"/>
    <property type="match status" value="1"/>
</dbReference>
<dbReference type="EMBL" id="KZ559512">
    <property type="protein sequence ID" value="PLN84344.1"/>
    <property type="molecule type" value="Genomic_DNA"/>
</dbReference>
<dbReference type="GO" id="GO:0005524">
    <property type="term" value="F:ATP binding"/>
    <property type="evidence" value="ECO:0007669"/>
    <property type="project" value="InterPro"/>
</dbReference>
<proteinExistence type="predicted"/>
<feature type="domain" description="AAA+ ATPase" evidence="2">
    <location>
        <begin position="421"/>
        <end position="548"/>
    </location>
</feature>
<evidence type="ECO:0000259" key="2">
    <source>
        <dbReference type="SMART" id="SM00382"/>
    </source>
</evidence>
<dbReference type="PANTHER" id="PTHR46411:SF3">
    <property type="entry name" value="AAA+ ATPASE DOMAIN-CONTAINING PROTEIN"/>
    <property type="match status" value="1"/>
</dbReference>
<feature type="region of interest" description="Disordered" evidence="1">
    <location>
        <begin position="622"/>
        <end position="691"/>
    </location>
</feature>
<feature type="compositionally biased region" description="Polar residues" evidence="1">
    <location>
        <begin position="650"/>
        <end position="660"/>
    </location>
</feature>
<dbReference type="Proteomes" id="UP000235023">
    <property type="component" value="Unassembled WGS sequence"/>
</dbReference>
<dbReference type="GO" id="GO:0016887">
    <property type="term" value="F:ATP hydrolysis activity"/>
    <property type="evidence" value="ECO:0007669"/>
    <property type="project" value="InterPro"/>
</dbReference>
<accession>A0A2J5I3M7</accession>
<evidence type="ECO:0000313" key="4">
    <source>
        <dbReference type="Proteomes" id="UP000235023"/>
    </source>
</evidence>